<name>A0ABM1NCP0_NICVS</name>
<dbReference type="GeneID" id="108568166"/>
<keyword evidence="1" id="KW-1133">Transmembrane helix</keyword>
<accession>A0ABM1NCP0</accession>
<dbReference type="PANTHER" id="PTHR10357">
    <property type="entry name" value="ALPHA-AMYLASE FAMILY MEMBER"/>
    <property type="match status" value="1"/>
</dbReference>
<dbReference type="SUPFAM" id="SSF51445">
    <property type="entry name" value="(Trans)glycosidases"/>
    <property type="match status" value="1"/>
</dbReference>
<evidence type="ECO:0000259" key="2">
    <source>
        <dbReference type="SMART" id="SM00642"/>
    </source>
</evidence>
<dbReference type="Pfam" id="PF00128">
    <property type="entry name" value="Alpha-amylase"/>
    <property type="match status" value="1"/>
</dbReference>
<dbReference type="Gene3D" id="3.20.20.80">
    <property type="entry name" value="Glycosidases"/>
    <property type="match status" value="1"/>
</dbReference>
<organism evidence="3 4">
    <name type="scientific">Nicrophorus vespilloides</name>
    <name type="common">Boreal carrion beetle</name>
    <dbReference type="NCBI Taxonomy" id="110193"/>
    <lineage>
        <taxon>Eukaryota</taxon>
        <taxon>Metazoa</taxon>
        <taxon>Ecdysozoa</taxon>
        <taxon>Arthropoda</taxon>
        <taxon>Hexapoda</taxon>
        <taxon>Insecta</taxon>
        <taxon>Pterygota</taxon>
        <taxon>Neoptera</taxon>
        <taxon>Endopterygota</taxon>
        <taxon>Coleoptera</taxon>
        <taxon>Polyphaga</taxon>
        <taxon>Staphyliniformia</taxon>
        <taxon>Silphidae</taxon>
        <taxon>Nicrophorinae</taxon>
        <taxon>Nicrophorus</taxon>
    </lineage>
</organism>
<evidence type="ECO:0000256" key="1">
    <source>
        <dbReference type="SAM" id="Phobius"/>
    </source>
</evidence>
<evidence type="ECO:0000313" key="4">
    <source>
        <dbReference type="RefSeq" id="XP_017784590.1"/>
    </source>
</evidence>
<sequence length="624" mass="70365">MDGFLRVNATTSAMPASPTNLFLAEEVASTCPLITPSPPTNDLINPPPDENQRTTFIIGEELANKLKHVKDDDKAAGDSGSSSSSVLAEPVCTQLLNHRHHYSHITKDENTTSQETNGKVQPMQLTFRNPPDDYFFMKWNWVLIRKVSIWTFLSGLIAMTALVVMMVGSLPKRCNPPTEWYQGGLMYEIFPASFHDADNDGVGDLKGIAIYADYIKQLGVSGVRLNSIFPATHYPEHYKNISTLLEIDPKLGSLRDFNNMVNALHLRNISILLDFPLYPHIQKLPSHQIREFNESQVEAGEFARKRSLENPNSDEISEALQFWMEYGVDGFYFKGLENYLEDPLFVPNLRRWKKLVRENPIIIDNAVLNKAPMELMNTILTNVDLVDIQVKIENGVSGIRNQLDSIQNGTLFSKASMPWIHWSLGNVDSIRLADRLHYGNATLGAILLQLMLPGTPCIFYGDEVGMHQVEDPENDREDLKHLHQLGAMIWEELRFTKKGLLPWMHGKPTHSNFKQLELVSKMAKLRVQSPSIYVNTVLKDGQSKANSEVKYSQGDLLVIQRYYPRRKSFVVVSNLGANLQTADLSKLLYTGNVIVGPKVDSKSESISFKEISLWPGESVVIELD</sequence>
<dbReference type="InterPro" id="IPR017853">
    <property type="entry name" value="GH"/>
</dbReference>
<keyword evidence="3" id="KW-1185">Reference proteome</keyword>
<dbReference type="Proteomes" id="UP000695000">
    <property type="component" value="Unplaced"/>
</dbReference>
<dbReference type="SMART" id="SM00642">
    <property type="entry name" value="Aamy"/>
    <property type="match status" value="1"/>
</dbReference>
<keyword evidence="1" id="KW-0472">Membrane</keyword>
<feature type="domain" description="Glycosyl hydrolase family 13 catalytic" evidence="2">
    <location>
        <begin position="188"/>
        <end position="504"/>
    </location>
</feature>
<dbReference type="PANTHER" id="PTHR10357:SF225">
    <property type="entry name" value="MALTASE 1-LIKE PROTEIN"/>
    <property type="match status" value="1"/>
</dbReference>
<feature type="transmembrane region" description="Helical" evidence="1">
    <location>
        <begin position="147"/>
        <end position="168"/>
    </location>
</feature>
<proteinExistence type="predicted"/>
<protein>
    <submittedName>
        <fullName evidence="4">Neutral and basic amino acid transport protein rBAT-like</fullName>
    </submittedName>
</protein>
<keyword evidence="1" id="KW-0812">Transmembrane</keyword>
<reference evidence="4" key="1">
    <citation type="submission" date="2025-08" db="UniProtKB">
        <authorList>
            <consortium name="RefSeq"/>
        </authorList>
    </citation>
    <scope>IDENTIFICATION</scope>
    <source>
        <tissue evidence="4">Whole Larva</tissue>
    </source>
</reference>
<evidence type="ECO:0000313" key="3">
    <source>
        <dbReference type="Proteomes" id="UP000695000"/>
    </source>
</evidence>
<dbReference type="InterPro" id="IPR006047">
    <property type="entry name" value="GH13_cat_dom"/>
</dbReference>
<dbReference type="RefSeq" id="XP_017784590.1">
    <property type="nucleotide sequence ID" value="XM_017929101.1"/>
</dbReference>
<dbReference type="CDD" id="cd00551">
    <property type="entry name" value="AmyAc_family"/>
    <property type="match status" value="1"/>
</dbReference>
<gene>
    <name evidence="4" type="primary">LOC108568166</name>
</gene>